<keyword evidence="1" id="KW-0472">Membrane</keyword>
<reference evidence="2" key="1">
    <citation type="submission" date="2023-11" db="EMBL/GenBank/DDBJ databases">
        <authorList>
            <person name="Alioto T."/>
            <person name="Alioto T."/>
            <person name="Gomez Garrido J."/>
        </authorList>
    </citation>
    <scope>NUCLEOTIDE SEQUENCE</scope>
</reference>
<dbReference type="EMBL" id="CAVMBE010000129">
    <property type="protein sequence ID" value="CAK4034673.1"/>
    <property type="molecule type" value="Genomic_DNA"/>
</dbReference>
<keyword evidence="1" id="KW-1133">Transmembrane helix</keyword>
<organism evidence="2 3">
    <name type="scientific">Lecanosticta acicola</name>
    <dbReference type="NCBI Taxonomy" id="111012"/>
    <lineage>
        <taxon>Eukaryota</taxon>
        <taxon>Fungi</taxon>
        <taxon>Dikarya</taxon>
        <taxon>Ascomycota</taxon>
        <taxon>Pezizomycotina</taxon>
        <taxon>Dothideomycetes</taxon>
        <taxon>Dothideomycetidae</taxon>
        <taxon>Mycosphaerellales</taxon>
        <taxon>Mycosphaerellaceae</taxon>
        <taxon>Lecanosticta</taxon>
    </lineage>
</organism>
<dbReference type="AlphaFoldDB" id="A0AAI9EFM7"/>
<evidence type="ECO:0000256" key="1">
    <source>
        <dbReference type="SAM" id="Phobius"/>
    </source>
</evidence>
<protein>
    <recommendedName>
        <fullName evidence="4">Pyridoxamine 5'-phosphate oxidase putative domain-containing protein</fullName>
    </recommendedName>
</protein>
<dbReference type="Proteomes" id="UP001296104">
    <property type="component" value="Unassembled WGS sequence"/>
</dbReference>
<comment type="caution">
    <text evidence="2">The sequence shown here is derived from an EMBL/GenBank/DDBJ whole genome shotgun (WGS) entry which is preliminary data.</text>
</comment>
<gene>
    <name evidence="2" type="ORF">LECACI_7A009831</name>
</gene>
<keyword evidence="1" id="KW-0812">Transmembrane</keyword>
<proteinExistence type="predicted"/>
<accession>A0AAI9EFM7</accession>
<evidence type="ECO:0000313" key="2">
    <source>
        <dbReference type="EMBL" id="CAK4034673.1"/>
    </source>
</evidence>
<dbReference type="InterPro" id="IPR012349">
    <property type="entry name" value="Split_barrel_FMN-bd"/>
</dbReference>
<evidence type="ECO:0000313" key="3">
    <source>
        <dbReference type="Proteomes" id="UP001296104"/>
    </source>
</evidence>
<feature type="transmembrane region" description="Helical" evidence="1">
    <location>
        <begin position="269"/>
        <end position="287"/>
    </location>
</feature>
<dbReference type="PANTHER" id="PTHR39336:SF3">
    <property type="entry name" value="PYRIDOXAMINE PHOSPHATE OXIDASE"/>
    <property type="match status" value="1"/>
</dbReference>
<evidence type="ECO:0008006" key="4">
    <source>
        <dbReference type="Google" id="ProtNLM"/>
    </source>
</evidence>
<dbReference type="PANTHER" id="PTHR39336">
    <property type="entry name" value="PYRIDOXAMINE PHOSPHATE OXIDASE FAMILY PROTEIN (AFU_ORTHOLOGUE AFUA_6G11440)"/>
    <property type="match status" value="1"/>
</dbReference>
<sequence>MGVFYEGIPSHLQTWILEQKILWVATAPLAASHHINLSPKGGPYFGLLDAHTFWYMDLSGSGSETIAHLRENGRITVLFHAFTGAPRIVRLWGYGEVLERGSVGFEKFVEERKEGGQGGLEVIAATRSIIVVSVHQVGSSCGYSVPFFEFREFRKTLNRVFEKKERDFEAGRNGGESKDRYWAYKNAWSIDGLPGMQRGLDCAMRELVQPIEKFVSIMLGLLLAERRGEQSIGPFAPPAPYGPKSWNLRKQIRYQLAVLDTTRIQLKSVLIVVLLAFALGFLVATYMPRVS</sequence>
<dbReference type="Gene3D" id="2.30.110.10">
    <property type="entry name" value="Electron Transport, Fmn-binding Protein, Chain A"/>
    <property type="match status" value="1"/>
</dbReference>
<name>A0AAI9EFM7_9PEZI</name>
<dbReference type="SUPFAM" id="SSF50475">
    <property type="entry name" value="FMN-binding split barrel"/>
    <property type="match status" value="1"/>
</dbReference>
<keyword evidence="3" id="KW-1185">Reference proteome</keyword>